<proteinExistence type="predicted"/>
<feature type="transmembrane region" description="Helical" evidence="1">
    <location>
        <begin position="207"/>
        <end position="229"/>
    </location>
</feature>
<feature type="transmembrane region" description="Helical" evidence="1">
    <location>
        <begin position="180"/>
        <end position="201"/>
    </location>
</feature>
<feature type="transmembrane region" description="Helical" evidence="1">
    <location>
        <begin position="125"/>
        <end position="146"/>
    </location>
</feature>
<dbReference type="EMBL" id="MWIH01000006">
    <property type="protein sequence ID" value="OQO91028.1"/>
    <property type="molecule type" value="Genomic_DNA"/>
</dbReference>
<feature type="transmembrane region" description="Helical" evidence="1">
    <location>
        <begin position="59"/>
        <end position="80"/>
    </location>
</feature>
<protein>
    <submittedName>
        <fullName evidence="2">DUF1648 domain-containing protein</fullName>
    </submittedName>
</protein>
<dbReference type="STRING" id="1962155.B1813_16165"/>
<evidence type="ECO:0000256" key="1">
    <source>
        <dbReference type="SAM" id="Phobius"/>
    </source>
</evidence>
<keyword evidence="1" id="KW-1133">Transmembrane helix</keyword>
<keyword evidence="1" id="KW-0472">Membrane</keyword>
<evidence type="ECO:0000313" key="3">
    <source>
        <dbReference type="Proteomes" id="UP000192591"/>
    </source>
</evidence>
<dbReference type="Proteomes" id="UP000192591">
    <property type="component" value="Unassembled WGS sequence"/>
</dbReference>
<accession>A0A1V9A1V3</accession>
<name>A0A1V9A1V3_SACPI</name>
<dbReference type="RefSeq" id="WP_081193255.1">
    <property type="nucleotide sequence ID" value="NZ_MWIH01000006.1"/>
</dbReference>
<keyword evidence="3" id="KW-1185">Reference proteome</keyword>
<reference evidence="2 3" key="1">
    <citation type="submission" date="2017-02" db="EMBL/GenBank/DDBJ databases">
        <title>Draft genome of Saccharomonospora sp. 154.</title>
        <authorList>
            <person name="Alonso-Carmona G.S."/>
            <person name="De La Haba R."/>
            <person name="Vera-Gargallo B."/>
            <person name="Sandoval-Trujillo A.H."/>
            <person name="Ramirez-Duran N."/>
            <person name="Ventosa A."/>
        </authorList>
    </citation>
    <scope>NUCLEOTIDE SEQUENCE [LARGE SCALE GENOMIC DNA]</scope>
    <source>
        <strain evidence="2 3">LRS4.154</strain>
    </source>
</reference>
<sequence>MKAAYVRVVTATFVVPAAFVAAVLVLRSMWAPRLPEVVATHWGGSGDPDKATDLAALTGWATGITLALAAVAAVGAVALLRTGRGSHRAFSGLAAGVAVVPAAGLLGSVVAALDTSSWEQAGGPMLVVPLLLGSCLLAGVIAGLLAPAVAPRRADSEIGTESVGLAPGERAVWVGEATNGGLALLCVLGTTAITAVAILLSGAPAPWLVYLVPTGVGLLAALGICRVAVRVDASAVTIRMGVLGYPHRTIPLSEVTSATTEQLSVFGTGGLGVRLNPSGDVSFKCRAGEALVLTLRSNRRVYATVDHPADAAGLVNDLLRQDVSREG</sequence>
<organism evidence="2 3">
    <name type="scientific">Saccharomonospora piscinae</name>
    <dbReference type="NCBI Taxonomy" id="687388"/>
    <lineage>
        <taxon>Bacteria</taxon>
        <taxon>Bacillati</taxon>
        <taxon>Actinomycetota</taxon>
        <taxon>Actinomycetes</taxon>
        <taxon>Pseudonocardiales</taxon>
        <taxon>Pseudonocardiaceae</taxon>
        <taxon>Saccharomonospora</taxon>
    </lineage>
</organism>
<evidence type="ECO:0000313" key="2">
    <source>
        <dbReference type="EMBL" id="OQO91028.1"/>
    </source>
</evidence>
<gene>
    <name evidence="2" type="ORF">B1813_16165</name>
</gene>
<keyword evidence="1" id="KW-0812">Transmembrane</keyword>
<comment type="caution">
    <text evidence="2">The sequence shown here is derived from an EMBL/GenBank/DDBJ whole genome shotgun (WGS) entry which is preliminary data.</text>
</comment>
<dbReference type="AlphaFoldDB" id="A0A1V9A1V3"/>
<feature type="transmembrane region" description="Helical" evidence="1">
    <location>
        <begin position="92"/>
        <end position="113"/>
    </location>
</feature>